<reference evidence="17" key="2">
    <citation type="submission" date="2025-04" db="UniProtKB">
        <authorList>
            <consortium name="RefSeq"/>
        </authorList>
    </citation>
    <scope>IDENTIFICATION</scope>
</reference>
<evidence type="ECO:0000313" key="17">
    <source>
        <dbReference type="RefSeq" id="XP_008437169.1"/>
    </source>
</evidence>
<keyword evidence="11" id="KW-0325">Glycoprotein</keyword>
<sequence length="169" mass="17751">MAISTSHLFVLLSFAVVMSAPSALATNYTVGDDAGWSINVNYTVWAQGKMFNVGDMLIFNYPPGDHNVFKVNGSDFKSCTVPKDQNALATGSDVIVLAKPGRKWYICGKEGHCGQGQKLVIDVMDMGPANSPLPGGTPPPPPSAATKAVVSGQFGFVALVVAVLGMMMI</sequence>
<organism evidence="16 17">
    <name type="scientific">Cucumis melo</name>
    <name type="common">Muskmelon</name>
    <dbReference type="NCBI Taxonomy" id="3656"/>
    <lineage>
        <taxon>Eukaryota</taxon>
        <taxon>Viridiplantae</taxon>
        <taxon>Streptophyta</taxon>
        <taxon>Embryophyta</taxon>
        <taxon>Tracheophyta</taxon>
        <taxon>Spermatophyta</taxon>
        <taxon>Magnoliopsida</taxon>
        <taxon>eudicotyledons</taxon>
        <taxon>Gunneridae</taxon>
        <taxon>Pentapetalae</taxon>
        <taxon>rosids</taxon>
        <taxon>fabids</taxon>
        <taxon>Cucurbitales</taxon>
        <taxon>Cucurbitaceae</taxon>
        <taxon>Benincaseae</taxon>
        <taxon>Cucumis</taxon>
    </lineage>
</organism>
<comment type="subcellular location">
    <subcellularLocation>
        <location evidence="1">Membrane</location>
        <topology evidence="1">Single-pass type I membrane protein</topology>
    </subcellularLocation>
</comment>
<keyword evidence="6" id="KW-0249">Electron transport</keyword>
<dbReference type="GO" id="GO:0046872">
    <property type="term" value="F:metal ion binding"/>
    <property type="evidence" value="ECO:0007669"/>
    <property type="project" value="UniProtKB-KW"/>
</dbReference>
<evidence type="ECO:0000256" key="3">
    <source>
        <dbReference type="ARBA" id="ARBA00022692"/>
    </source>
</evidence>
<dbReference type="Proteomes" id="UP001652600">
    <property type="component" value="Chromosome 9"/>
</dbReference>
<keyword evidence="16" id="KW-1185">Reference proteome</keyword>
<dbReference type="SMR" id="A0A1S3ATX0"/>
<dbReference type="InterPro" id="IPR003245">
    <property type="entry name" value="Phytocyanin_dom"/>
</dbReference>
<dbReference type="AlphaFoldDB" id="A0A1S3ATX0"/>
<dbReference type="CDD" id="cd04216">
    <property type="entry name" value="Phytocyanin"/>
    <property type="match status" value="1"/>
</dbReference>
<feature type="chain" id="PRO_5044564950" evidence="13">
    <location>
        <begin position="26"/>
        <end position="169"/>
    </location>
</feature>
<gene>
    <name evidence="17" type="primary">LOC103482677</name>
    <name evidence="15" type="synonym">103482677</name>
</gene>
<evidence type="ECO:0000256" key="5">
    <source>
        <dbReference type="ARBA" id="ARBA00022729"/>
    </source>
</evidence>
<accession>A0A1S3ATX0</accession>
<dbReference type="FunFam" id="2.60.40.420:FF:000067">
    <property type="entry name" value="Cupredoxin superfamily protein"/>
    <property type="match status" value="1"/>
</dbReference>
<keyword evidence="5 13" id="KW-0732">Signal</keyword>
<dbReference type="GO" id="GO:0009055">
    <property type="term" value="F:electron transfer activity"/>
    <property type="evidence" value="ECO:0007669"/>
    <property type="project" value="InterPro"/>
</dbReference>
<dbReference type="OrthoDB" id="687943at2759"/>
<dbReference type="PROSITE" id="PS51485">
    <property type="entry name" value="PHYTOCYANIN"/>
    <property type="match status" value="1"/>
</dbReference>
<evidence type="ECO:0000313" key="15">
    <source>
        <dbReference type="EnsemblPlants" id="MELO3C005599.2.1"/>
    </source>
</evidence>
<dbReference type="GO" id="GO:0005886">
    <property type="term" value="C:plasma membrane"/>
    <property type="evidence" value="ECO:0007669"/>
    <property type="project" value="TreeGrafter"/>
</dbReference>
<keyword evidence="4" id="KW-0479">Metal-binding</keyword>
<evidence type="ECO:0000259" key="14">
    <source>
        <dbReference type="PROSITE" id="PS51485"/>
    </source>
</evidence>
<dbReference type="EnsemblPlants" id="MELO3C005599.2.1">
    <property type="protein sequence ID" value="MELO3C005599.2.1"/>
    <property type="gene ID" value="MELO3C005599.2"/>
</dbReference>
<keyword evidence="7 12" id="KW-1133">Transmembrane helix</keyword>
<evidence type="ECO:0000256" key="12">
    <source>
        <dbReference type="SAM" id="Phobius"/>
    </source>
</evidence>
<protein>
    <submittedName>
        <fullName evidence="17">Mavicyanin-like</fullName>
    </submittedName>
</protein>
<reference evidence="15" key="1">
    <citation type="submission" date="2023-03" db="UniProtKB">
        <authorList>
            <consortium name="EnsemblPlants"/>
        </authorList>
    </citation>
    <scope>IDENTIFICATION</scope>
</reference>
<evidence type="ECO:0000256" key="13">
    <source>
        <dbReference type="SAM" id="SignalP"/>
    </source>
</evidence>
<evidence type="ECO:0000256" key="9">
    <source>
        <dbReference type="ARBA" id="ARBA00023136"/>
    </source>
</evidence>
<dbReference type="PANTHER" id="PTHR33021:SF533">
    <property type="entry name" value="PHYTOCYANIN DOMAIN-CONTAINING PROTEIN"/>
    <property type="match status" value="1"/>
</dbReference>
<dbReference type="GeneID" id="103482677"/>
<name>A0A1S3ATX0_CUCME</name>
<evidence type="ECO:0000256" key="8">
    <source>
        <dbReference type="ARBA" id="ARBA00023008"/>
    </source>
</evidence>
<feature type="transmembrane region" description="Helical" evidence="12">
    <location>
        <begin position="148"/>
        <end position="168"/>
    </location>
</feature>
<keyword evidence="8" id="KW-0186">Copper</keyword>
<evidence type="ECO:0000256" key="2">
    <source>
        <dbReference type="ARBA" id="ARBA00022448"/>
    </source>
</evidence>
<keyword evidence="9 12" id="KW-0472">Membrane</keyword>
<dbReference type="PANTHER" id="PTHR33021">
    <property type="entry name" value="BLUE COPPER PROTEIN"/>
    <property type="match status" value="1"/>
</dbReference>
<feature type="domain" description="Phytocyanin" evidence="14">
    <location>
        <begin position="26"/>
        <end position="125"/>
    </location>
</feature>
<evidence type="ECO:0000256" key="1">
    <source>
        <dbReference type="ARBA" id="ARBA00004479"/>
    </source>
</evidence>
<evidence type="ECO:0000256" key="11">
    <source>
        <dbReference type="ARBA" id="ARBA00023180"/>
    </source>
</evidence>
<dbReference type="eggNOG" id="ENOG502S3NY">
    <property type="taxonomic scope" value="Eukaryota"/>
</dbReference>
<dbReference type="SUPFAM" id="SSF49503">
    <property type="entry name" value="Cupredoxins"/>
    <property type="match status" value="1"/>
</dbReference>
<feature type="signal peptide" evidence="13">
    <location>
        <begin position="1"/>
        <end position="25"/>
    </location>
</feature>
<evidence type="ECO:0000256" key="10">
    <source>
        <dbReference type="ARBA" id="ARBA00023157"/>
    </source>
</evidence>
<dbReference type="InParanoid" id="A0A1S3ATX0"/>
<evidence type="ECO:0000256" key="7">
    <source>
        <dbReference type="ARBA" id="ARBA00022989"/>
    </source>
</evidence>
<keyword evidence="3 12" id="KW-0812">Transmembrane</keyword>
<keyword evidence="10" id="KW-1015">Disulfide bond</keyword>
<dbReference type="GO" id="GO:0009610">
    <property type="term" value="P:response to symbiotic fungus"/>
    <property type="evidence" value="ECO:0007669"/>
    <property type="project" value="UniProtKB-ARBA"/>
</dbReference>
<evidence type="ECO:0000256" key="4">
    <source>
        <dbReference type="ARBA" id="ARBA00022723"/>
    </source>
</evidence>
<dbReference type="InterPro" id="IPR039391">
    <property type="entry name" value="Phytocyanin-like"/>
</dbReference>
<evidence type="ECO:0000256" key="6">
    <source>
        <dbReference type="ARBA" id="ARBA00022982"/>
    </source>
</evidence>
<dbReference type="KEGG" id="cmo:103482677"/>
<dbReference type="Pfam" id="PF02298">
    <property type="entry name" value="Cu_bind_like"/>
    <property type="match status" value="1"/>
</dbReference>
<dbReference type="Gene3D" id="2.60.40.420">
    <property type="entry name" value="Cupredoxins - blue copper proteins"/>
    <property type="match status" value="1"/>
</dbReference>
<dbReference type="InterPro" id="IPR008972">
    <property type="entry name" value="Cupredoxin"/>
</dbReference>
<keyword evidence="2" id="KW-0813">Transport</keyword>
<dbReference type="RefSeq" id="XP_008437169.1">
    <property type="nucleotide sequence ID" value="XM_008438947.2"/>
</dbReference>
<evidence type="ECO:0000313" key="16">
    <source>
        <dbReference type="Proteomes" id="UP001652600"/>
    </source>
</evidence>
<dbReference type="Gramene" id="MELO3C005599.2.1">
    <property type="protein sequence ID" value="MELO3C005599.2.1"/>
    <property type="gene ID" value="MELO3C005599.2"/>
</dbReference>
<proteinExistence type="predicted"/>